<dbReference type="GO" id="GO:0009252">
    <property type="term" value="P:peptidoglycan biosynthetic process"/>
    <property type="evidence" value="ECO:0007669"/>
    <property type="project" value="UniProtKB-UniRule"/>
</dbReference>
<dbReference type="InterPro" id="IPR036424">
    <property type="entry name" value="UPP_synth-like_sf"/>
</dbReference>
<comment type="cofactor">
    <cofactor evidence="2">
        <name>Mg(2+)</name>
        <dbReference type="ChEBI" id="CHEBI:18420"/>
    </cofactor>
    <text evidence="2">Binds 2 magnesium ions per subunit.</text>
</comment>
<dbReference type="GO" id="GO:0008360">
    <property type="term" value="P:regulation of cell shape"/>
    <property type="evidence" value="ECO:0007669"/>
    <property type="project" value="UniProtKB-KW"/>
</dbReference>
<feature type="binding site" evidence="2">
    <location>
        <position position="42"/>
    </location>
    <ligand>
        <name>substrate</name>
    </ligand>
</feature>
<reference evidence="3 4" key="1">
    <citation type="submission" date="2016-10" db="EMBL/GenBank/DDBJ databases">
        <authorList>
            <person name="de Groot N.N."/>
        </authorList>
    </citation>
    <scope>NUCLEOTIDE SEQUENCE [LARGE SCALE GENOMIC DNA]</scope>
    <source>
        <strain evidence="3 4">CGMCC 1.7059</strain>
    </source>
</reference>
<keyword evidence="1 2" id="KW-0808">Transferase</keyword>
<dbReference type="GO" id="GO:0016094">
    <property type="term" value="P:polyprenol biosynthetic process"/>
    <property type="evidence" value="ECO:0007669"/>
    <property type="project" value="TreeGrafter"/>
</dbReference>
<feature type="binding site" evidence="2">
    <location>
        <position position="25"/>
    </location>
    <ligand>
        <name>Mg(2+)</name>
        <dbReference type="ChEBI" id="CHEBI:18420"/>
    </ligand>
</feature>
<dbReference type="EC" id="2.5.1.31" evidence="2"/>
<feature type="binding site" evidence="2">
    <location>
        <begin position="70"/>
        <end position="72"/>
    </location>
    <ligand>
        <name>substrate</name>
    </ligand>
</feature>
<feature type="binding site" evidence="2">
    <location>
        <position position="193"/>
    </location>
    <ligand>
        <name>substrate</name>
    </ligand>
</feature>
<dbReference type="AlphaFoldDB" id="A0A1H2YQD0"/>
<evidence type="ECO:0000256" key="2">
    <source>
        <dbReference type="HAMAP-Rule" id="MF_01139"/>
    </source>
</evidence>
<dbReference type="CDD" id="cd00475">
    <property type="entry name" value="Cis_IPPS"/>
    <property type="match status" value="1"/>
</dbReference>
<comment type="caution">
    <text evidence="2">Lacks conserved residue(s) required for the propagation of feature annotation.</text>
</comment>
<dbReference type="FunFam" id="3.40.1180.10:FF:000001">
    <property type="entry name" value="(2E,6E)-farnesyl-diphosphate-specific ditrans,polycis-undecaprenyl-diphosphate synthase"/>
    <property type="match status" value="1"/>
</dbReference>
<dbReference type="PANTHER" id="PTHR10291">
    <property type="entry name" value="DEHYDRODOLICHYL DIPHOSPHATE SYNTHASE FAMILY MEMBER"/>
    <property type="match status" value="1"/>
</dbReference>
<dbReference type="SUPFAM" id="SSF64005">
    <property type="entry name" value="Undecaprenyl diphosphate synthase"/>
    <property type="match status" value="1"/>
</dbReference>
<feature type="binding site" evidence="2">
    <location>
        <position position="74"/>
    </location>
    <ligand>
        <name>substrate</name>
    </ligand>
</feature>
<comment type="subunit">
    <text evidence="2">Homodimer.</text>
</comment>
<dbReference type="GO" id="GO:0000287">
    <property type="term" value="F:magnesium ion binding"/>
    <property type="evidence" value="ECO:0007669"/>
    <property type="project" value="UniProtKB-UniRule"/>
</dbReference>
<feature type="binding site" evidence="2">
    <location>
        <begin position="199"/>
        <end position="201"/>
    </location>
    <ligand>
        <name>substrate</name>
    </ligand>
</feature>
<dbReference type="STRING" id="488533.SAMN04487960_10626"/>
<organism evidence="3 4">
    <name type="scientific">Marinobacter mobilis</name>
    <dbReference type="NCBI Taxonomy" id="488533"/>
    <lineage>
        <taxon>Bacteria</taxon>
        <taxon>Pseudomonadati</taxon>
        <taxon>Pseudomonadota</taxon>
        <taxon>Gammaproteobacteria</taxon>
        <taxon>Pseudomonadales</taxon>
        <taxon>Marinobacteraceae</taxon>
        <taxon>Marinobacter</taxon>
    </lineage>
</organism>
<dbReference type="GO" id="GO:0008834">
    <property type="term" value="F:ditrans,polycis-undecaprenyl-diphosphate synthase [(2E,6E)-farnesyl-diphosphate specific] activity"/>
    <property type="evidence" value="ECO:0007669"/>
    <property type="project" value="UniProtKB-UniRule"/>
</dbReference>
<dbReference type="InterPro" id="IPR001441">
    <property type="entry name" value="UPP_synth-like"/>
</dbReference>
<keyword evidence="2" id="KW-0573">Peptidoglycan synthesis</keyword>
<keyword evidence="4" id="KW-1185">Reference proteome</keyword>
<comment type="catalytic activity">
    <reaction evidence="2">
        <text>8 isopentenyl diphosphate + (2E,6E)-farnesyl diphosphate = di-trans,octa-cis-undecaprenyl diphosphate + 8 diphosphate</text>
        <dbReference type="Rhea" id="RHEA:27551"/>
        <dbReference type="ChEBI" id="CHEBI:33019"/>
        <dbReference type="ChEBI" id="CHEBI:58405"/>
        <dbReference type="ChEBI" id="CHEBI:128769"/>
        <dbReference type="ChEBI" id="CHEBI:175763"/>
        <dbReference type="EC" id="2.5.1.31"/>
    </reaction>
</comment>
<proteinExistence type="inferred from homology"/>
<dbReference type="InterPro" id="IPR018520">
    <property type="entry name" value="UPP_synth-like_CS"/>
</dbReference>
<evidence type="ECO:0000256" key="1">
    <source>
        <dbReference type="ARBA" id="ARBA00022679"/>
    </source>
</evidence>
<dbReference type="EMBL" id="FNNE01000006">
    <property type="protein sequence ID" value="SDX07205.1"/>
    <property type="molecule type" value="Genomic_DNA"/>
</dbReference>
<dbReference type="GO" id="GO:0071555">
    <property type="term" value="P:cell wall organization"/>
    <property type="evidence" value="ECO:0007669"/>
    <property type="project" value="UniProtKB-KW"/>
</dbReference>
<feature type="binding site" evidence="2">
    <location>
        <begin position="26"/>
        <end position="29"/>
    </location>
    <ligand>
        <name>substrate</name>
    </ligand>
</feature>
<dbReference type="RefSeq" id="WP_091814088.1">
    <property type="nucleotide sequence ID" value="NZ_FNNE01000006.1"/>
</dbReference>
<dbReference type="HAMAP" id="MF_01139">
    <property type="entry name" value="ISPT"/>
    <property type="match status" value="1"/>
</dbReference>
<dbReference type="Pfam" id="PF01255">
    <property type="entry name" value="Prenyltransf"/>
    <property type="match status" value="1"/>
</dbReference>
<dbReference type="GO" id="GO:0005829">
    <property type="term" value="C:cytosol"/>
    <property type="evidence" value="ECO:0007669"/>
    <property type="project" value="TreeGrafter"/>
</dbReference>
<feature type="binding site" evidence="2">
    <location>
        <position position="30"/>
    </location>
    <ligand>
        <name>substrate</name>
    </ligand>
</feature>
<feature type="active site" evidence="2">
    <location>
        <position position="25"/>
    </location>
</feature>
<dbReference type="Proteomes" id="UP000199675">
    <property type="component" value="Unassembled WGS sequence"/>
</dbReference>
<comment type="similarity">
    <text evidence="2">Belongs to the UPP synthase family.</text>
</comment>
<feature type="binding site" evidence="2">
    <location>
        <position position="212"/>
    </location>
    <ligand>
        <name>Mg(2+)</name>
        <dbReference type="ChEBI" id="CHEBI:18420"/>
    </ligand>
</feature>
<dbReference type="Gene3D" id="3.40.1180.10">
    <property type="entry name" value="Decaprenyl diphosphate synthase-like"/>
    <property type="match status" value="1"/>
</dbReference>
<keyword evidence="2" id="KW-0479">Metal-binding</keyword>
<dbReference type="OrthoDB" id="4191603at2"/>
<keyword evidence="2" id="KW-0961">Cell wall biogenesis/degradation</keyword>
<feature type="binding site" evidence="2">
    <location>
        <position position="76"/>
    </location>
    <ligand>
        <name>substrate</name>
    </ligand>
</feature>
<keyword evidence="2" id="KW-0133">Cell shape</keyword>
<gene>
    <name evidence="2" type="primary">uppS</name>
    <name evidence="3" type="ORF">SAMN04487960_10626</name>
</gene>
<evidence type="ECO:0000313" key="3">
    <source>
        <dbReference type="EMBL" id="SDX07205.1"/>
    </source>
</evidence>
<dbReference type="PROSITE" id="PS01066">
    <property type="entry name" value="UPP_SYNTHASE"/>
    <property type="match status" value="1"/>
</dbReference>
<name>A0A1H2YQD0_9GAMM</name>
<keyword evidence="2" id="KW-0460">Magnesium</keyword>
<feature type="active site" description="Proton acceptor" evidence="2">
    <location>
        <position position="73"/>
    </location>
</feature>
<accession>A0A1H2YQD0</accession>
<sequence length="259" mass="29315">MSESVTAEIPVLASQSPRHVAIIMDGNNRWAKAHKLKGVAGHKAGVKAVKAVVETCAREGVEVLTLFAFSSENWRRPAEEVSALMRLFLFALEREVKKLHRNNIRLRIIGDRSAFSPVLQEHMARAEELTRDNTLMTLVIAANYGGHWDITQATRKVAEQVRNGELEPSDISDDLIQQHLSIGDLPMPDLMIRTAGEQRISNFLLWHLAYTEFYFSDVFWPDFLADEMLNALAAYSQRQRRFGQTDDQLAAAKIDNNEQ</sequence>
<dbReference type="NCBIfam" id="TIGR00055">
    <property type="entry name" value="uppS"/>
    <property type="match status" value="1"/>
</dbReference>
<comment type="function">
    <text evidence="2">Catalyzes the sequential condensation of isopentenyl diphosphate (IPP) with (2E,6E)-farnesyl diphosphate (E,E-FPP) to yield (2Z,6Z,10Z,14Z,18Z,22Z,26Z,30Z,34E,38E)-undecaprenyl diphosphate (di-trans,octa-cis-UPP). UPP is the precursor of glycosyl carrier lipid in the biosynthesis of bacterial cell wall polysaccharide components such as peptidoglycan and lipopolysaccharide.</text>
</comment>
<protein>
    <recommendedName>
        <fullName evidence="2">Ditrans,polycis-undecaprenyl-diphosphate synthase ((2E,6E)-farnesyl-diphosphate specific)</fullName>
        <ecNumber evidence="2">2.5.1.31</ecNumber>
    </recommendedName>
    <alternativeName>
        <fullName evidence="2">Ditrans,polycis-undecaprenylcistransferase</fullName>
    </alternativeName>
    <alternativeName>
        <fullName evidence="2">Undecaprenyl diphosphate synthase</fullName>
        <shortName evidence="2">UDS</shortName>
    </alternativeName>
    <alternativeName>
        <fullName evidence="2">Undecaprenyl pyrophosphate synthase</fullName>
        <shortName evidence="2">UPP synthase</shortName>
    </alternativeName>
</protein>
<dbReference type="PANTHER" id="PTHR10291:SF0">
    <property type="entry name" value="DEHYDRODOLICHYL DIPHOSPHATE SYNTHASE 2"/>
    <property type="match status" value="1"/>
</dbReference>
<evidence type="ECO:0000313" key="4">
    <source>
        <dbReference type="Proteomes" id="UP000199675"/>
    </source>
</evidence>